<sequence>MSQNIDQFLKFFVFEGALSLNKILNLKQLQFANPRLIKRQQPNHFELAELNKKSKLISENAFDIVSEFYILLKQCKFENVSTKIIFNYMLSLQLKRNYIDCLHLNTTDKNYIICVDIIPEYKEQIIRQMYSFVNWVVLYQKGQTTYGEFKTEYQDYAHIQIFENQKKLILVIGYNKLETELFLSINLVRNQNYMRNNLSLLNIPEYRQDTFCSILYHFVTIIRKMLRFADTKRYDSELRQLISANASILIEHPEKQKHIPYLGSFNHCDFVLFDFKLTNQYEFDKRLKNFQYQKELIISIIGNLKTLYVKSKDDMSYCFVLSGQYLLVTFQYNIDGAILLKEEEQRNKLIAECYEFVEQDFDYGIKKIIITNQEKNQKKEETLKSQRNQKIADLITTSVNTAFSWYDYAKSVNLINKQQQTTNKSLTPRRQ</sequence>
<dbReference type="Proteomes" id="UP000688137">
    <property type="component" value="Unassembled WGS sequence"/>
</dbReference>
<comment type="caution">
    <text evidence="1">The sequence shown here is derived from an EMBL/GenBank/DDBJ whole genome shotgun (WGS) entry which is preliminary data.</text>
</comment>
<evidence type="ECO:0000313" key="2">
    <source>
        <dbReference type="Proteomes" id="UP000688137"/>
    </source>
</evidence>
<organism evidence="1 2">
    <name type="scientific">Paramecium primaurelia</name>
    <dbReference type="NCBI Taxonomy" id="5886"/>
    <lineage>
        <taxon>Eukaryota</taxon>
        <taxon>Sar</taxon>
        <taxon>Alveolata</taxon>
        <taxon>Ciliophora</taxon>
        <taxon>Intramacronucleata</taxon>
        <taxon>Oligohymenophorea</taxon>
        <taxon>Peniculida</taxon>
        <taxon>Parameciidae</taxon>
        <taxon>Paramecium</taxon>
    </lineage>
</organism>
<name>A0A8S1P2Z9_PARPR</name>
<dbReference type="AlphaFoldDB" id="A0A8S1P2Z9"/>
<reference evidence="1" key="1">
    <citation type="submission" date="2021-01" db="EMBL/GenBank/DDBJ databases">
        <authorList>
            <consortium name="Genoscope - CEA"/>
            <person name="William W."/>
        </authorList>
    </citation>
    <scope>NUCLEOTIDE SEQUENCE</scope>
</reference>
<proteinExistence type="predicted"/>
<evidence type="ECO:0000313" key="1">
    <source>
        <dbReference type="EMBL" id="CAD8097376.1"/>
    </source>
</evidence>
<accession>A0A8S1P2Z9</accession>
<keyword evidence="2" id="KW-1185">Reference proteome</keyword>
<gene>
    <name evidence="1" type="ORF">PPRIM_AZ9-3.1.T1040010</name>
</gene>
<dbReference type="EMBL" id="CAJJDM010000107">
    <property type="protein sequence ID" value="CAD8097376.1"/>
    <property type="molecule type" value="Genomic_DNA"/>
</dbReference>
<protein>
    <submittedName>
        <fullName evidence="1">Uncharacterized protein</fullName>
    </submittedName>
</protein>
<dbReference type="OMA" id="QFANPRL"/>